<proteinExistence type="predicted"/>
<evidence type="ECO:0000313" key="2">
    <source>
        <dbReference type="Proteomes" id="UP000829398"/>
    </source>
</evidence>
<keyword evidence="2" id="KW-1185">Reference proteome</keyword>
<protein>
    <submittedName>
        <fullName evidence="1">E3 ubiquitin-protein ligase UPL7</fullName>
    </submittedName>
</protein>
<name>A0ACB8K264_CITSI</name>
<organism evidence="1 2">
    <name type="scientific">Citrus sinensis</name>
    <name type="common">Sweet orange</name>
    <name type="synonym">Citrus aurantium var. sinensis</name>
    <dbReference type="NCBI Taxonomy" id="2711"/>
    <lineage>
        <taxon>Eukaryota</taxon>
        <taxon>Viridiplantae</taxon>
        <taxon>Streptophyta</taxon>
        <taxon>Embryophyta</taxon>
        <taxon>Tracheophyta</taxon>
        <taxon>Spermatophyta</taxon>
        <taxon>Magnoliopsida</taxon>
        <taxon>eudicotyledons</taxon>
        <taxon>Gunneridae</taxon>
        <taxon>Pentapetalae</taxon>
        <taxon>rosids</taxon>
        <taxon>malvids</taxon>
        <taxon>Sapindales</taxon>
        <taxon>Rutaceae</taxon>
        <taxon>Aurantioideae</taxon>
        <taxon>Citrus</taxon>
    </lineage>
</organism>
<gene>
    <name evidence="1" type="ORF">KPL71_018814</name>
</gene>
<accession>A0ACB8K264</accession>
<comment type="caution">
    <text evidence="1">The sequence shown here is derived from an EMBL/GenBank/DDBJ whole genome shotgun (WGS) entry which is preliminary data.</text>
</comment>
<dbReference type="Proteomes" id="UP000829398">
    <property type="component" value="Chromosome 6"/>
</dbReference>
<reference evidence="2" key="1">
    <citation type="journal article" date="2023" name="Hortic. Res.">
        <title>A chromosome-level phased genome enabling allele-level studies in sweet orange: a case study on citrus Huanglongbing tolerance.</title>
        <authorList>
            <person name="Wu B."/>
            <person name="Yu Q."/>
            <person name="Deng Z."/>
            <person name="Duan Y."/>
            <person name="Luo F."/>
            <person name="Gmitter F. Jr."/>
        </authorList>
    </citation>
    <scope>NUCLEOTIDE SEQUENCE [LARGE SCALE GENOMIC DNA]</scope>
    <source>
        <strain evidence="2">cv. Valencia</strain>
    </source>
</reference>
<sequence>MDPYNKHQVSLRGASTKEISREALLEKVSQERELRNYARRATASAIFIQSVWRRYSVTKKVAVQLQEEWVALVNCHASLITGSWISSVILRPFLFFVTCLSTQHQKIQTRDIDCMQKCFKILLDSINSSGSQCIVGLTILALRFLVVLTDLKGWKSLSNDMLRDADTAMKNLLWFMGSCNSHLYMSIRRYIDKLDITYSSQINSTVETDERFLITASAVTLALRPFHITNFDVSSIGQLDMCCAAEQYCLCLLTIPWFIQRLPAFLVPALKHQSILSPCFQIFLIRRYKMLSEMLKMDQSDRHDSQKAIPPIGWALTNIICLATGSENGFVDTLDHPSYVQVVITLAENLLAWVDNVGWVKEKKDLQGNVGTSAAGIDAVLHDNESLNITYMELFRPVCQQWHLMKLLEIAKTGAISCAAANDKKYLGKLELLDIAYFYSYMLRIFSVFNPMVGSLPVLNLLSFTPGYLLNLWGELENSIFPENGHIAEDNCLRTSKSSVNKKDGILDKRQKQTSKDGANKLVYALHKFTGKSQAGPNYTDTVDGQVDEESSDVWTIESLRYVPQGISKDLSCLLHLFCAAYSHLLLVLDDIEFYEKQVPFTLEQQRRIAAMLNTLVYNGLNHDTGHQNRPLMDSAIRCLHMMYERDCRHQFCPPVLWLSPAKRSRPPIAVAARTHEVLSANMRSDESLTVSSLGSVVTTTPHVFPFEERVEMFREFISMDKVSRKMAGDVAGPGSRSIEIVVRRGHIVEDGFRQLNSLGSRLKSSIHVSFVSECGLPEAGLDYGGLSKEFLTDISKSAFAPEYGLFSQTSTSDRLLIPNAAARYLENGIQMFEFLGRVVGKALYEGILLDYAFSHVFVQKLLGRYSFLDELSTLDPELYRNLMYVKHYDGDVKELCLDFTVTEESFGKRHVIELKPGGGDTSVTNENKMQYVHAMADYKLNRQIFPFSNAFYRGLTDLISPSWLKLFNASEFNQLLSGGRHDIDVDDLRKNTRYTGGYSEGSRTIKLFWEVVEGFEPKERCMLLKFVTSCSRAPLLGFKHLQPSFTIHKVACDSSLWAVIGGQDVERLPSASTCYNTLKLPTYKRSSTLKAKLLYAISSNAGFELS</sequence>
<dbReference type="EMBL" id="CM039175">
    <property type="protein sequence ID" value="KAH9738497.1"/>
    <property type="molecule type" value="Genomic_DNA"/>
</dbReference>
<evidence type="ECO:0000313" key="1">
    <source>
        <dbReference type="EMBL" id="KAH9738497.1"/>
    </source>
</evidence>